<dbReference type="OrthoDB" id="9813458at2"/>
<dbReference type="GO" id="GO:0009279">
    <property type="term" value="C:cell outer membrane"/>
    <property type="evidence" value="ECO:0007669"/>
    <property type="project" value="UniProtKB-SubCell"/>
</dbReference>
<feature type="chain" id="PRO_5016283389" evidence="8">
    <location>
        <begin position="27"/>
        <end position="455"/>
    </location>
</feature>
<dbReference type="SUPFAM" id="SSF56954">
    <property type="entry name" value="Outer membrane efflux proteins (OEP)"/>
    <property type="match status" value="1"/>
</dbReference>
<evidence type="ECO:0000256" key="1">
    <source>
        <dbReference type="ARBA" id="ARBA00004442"/>
    </source>
</evidence>
<organism evidence="9 10">
    <name type="scientific">Leucothrix arctica</name>
    <dbReference type="NCBI Taxonomy" id="1481894"/>
    <lineage>
        <taxon>Bacteria</taxon>
        <taxon>Pseudomonadati</taxon>
        <taxon>Pseudomonadota</taxon>
        <taxon>Gammaproteobacteria</taxon>
        <taxon>Thiotrichales</taxon>
        <taxon>Thiotrichaceae</taxon>
        <taxon>Leucothrix</taxon>
    </lineage>
</organism>
<sequence length="455" mass="49654">MIIKVSARTLISSVVACLLVSSAAHAEDLFTVYQHAKETDPQVLASEAGYLAALEKRPQALANLGSSVTLTGSVTVKDTQSWSAGEGDNSLLTSGSYQLGLGKPLYNQSLQEQLSQTDSIIAQAEQTLISEQQNLILRVAEAYFTFLNARDSAELARAEANAIERQNKQVEAYFEAGRSAVTDLKESQSRYDQSLADIVVADQNVEIALESLRSLTNRYYKVLRGATNTTPLVVPAPTQIDAWSQTATTNNKDVIISKLAVRVAQKAVDIARAAKKPTVSMFARHNGGYSEGESTSDSQSFDASIGLEFSMNLYDSGKIDSQVREARFSLRQAMQNLEATKRSASQQTRSYYLNIVTGLTQIKALQRSLSSSEVSRKATEEGFRAGTRTAVDVLLAYSDTYQAQSSFSTARNTFLLNTIRLKHSAGTLSETDLQTLSRILNRSQSTRQAPVQLTK</sequence>
<proteinExistence type="inferred from homology"/>
<dbReference type="EMBL" id="QGKL01000039">
    <property type="protein sequence ID" value="PWQ94473.1"/>
    <property type="molecule type" value="Genomic_DNA"/>
</dbReference>
<dbReference type="GO" id="GO:0015288">
    <property type="term" value="F:porin activity"/>
    <property type="evidence" value="ECO:0007669"/>
    <property type="project" value="TreeGrafter"/>
</dbReference>
<evidence type="ECO:0000256" key="5">
    <source>
        <dbReference type="ARBA" id="ARBA00022692"/>
    </source>
</evidence>
<evidence type="ECO:0000256" key="7">
    <source>
        <dbReference type="ARBA" id="ARBA00023237"/>
    </source>
</evidence>
<keyword evidence="3" id="KW-0813">Transport</keyword>
<comment type="subcellular location">
    <subcellularLocation>
        <location evidence="1">Cell outer membrane</location>
    </subcellularLocation>
</comment>
<dbReference type="GO" id="GO:1990281">
    <property type="term" value="C:efflux pump complex"/>
    <property type="evidence" value="ECO:0007669"/>
    <property type="project" value="TreeGrafter"/>
</dbReference>
<evidence type="ECO:0000256" key="2">
    <source>
        <dbReference type="ARBA" id="ARBA00007613"/>
    </source>
</evidence>
<keyword evidence="8" id="KW-0732">Signal</keyword>
<dbReference type="PANTHER" id="PTHR30026">
    <property type="entry name" value="OUTER MEMBRANE PROTEIN TOLC"/>
    <property type="match status" value="1"/>
</dbReference>
<dbReference type="Gene3D" id="1.20.1600.10">
    <property type="entry name" value="Outer membrane efflux proteins (OEP)"/>
    <property type="match status" value="1"/>
</dbReference>
<keyword evidence="4" id="KW-1134">Transmembrane beta strand</keyword>
<name>A0A317CAW9_9GAMM</name>
<comment type="caution">
    <text evidence="9">The sequence shown here is derived from an EMBL/GenBank/DDBJ whole genome shotgun (WGS) entry which is preliminary data.</text>
</comment>
<keyword evidence="5" id="KW-0812">Transmembrane</keyword>
<evidence type="ECO:0000256" key="4">
    <source>
        <dbReference type="ARBA" id="ARBA00022452"/>
    </source>
</evidence>
<evidence type="ECO:0000256" key="6">
    <source>
        <dbReference type="ARBA" id="ARBA00023136"/>
    </source>
</evidence>
<accession>A0A317CAW9</accession>
<dbReference type="RefSeq" id="WP_109824122.1">
    <property type="nucleotide sequence ID" value="NZ_QGKL01000039.1"/>
</dbReference>
<reference evidence="9 10" key="1">
    <citation type="submission" date="2018-05" db="EMBL/GenBank/DDBJ databases">
        <title>Leucothrix arctica sp. nov., isolated from Arctic seawater.</title>
        <authorList>
            <person name="Choi A."/>
            <person name="Baek K."/>
        </authorList>
    </citation>
    <scope>NUCLEOTIDE SEQUENCE [LARGE SCALE GENOMIC DNA]</scope>
    <source>
        <strain evidence="9 10">IMCC9719</strain>
    </source>
</reference>
<dbReference type="PANTHER" id="PTHR30026:SF20">
    <property type="entry name" value="OUTER MEMBRANE PROTEIN TOLC"/>
    <property type="match status" value="1"/>
</dbReference>
<evidence type="ECO:0000313" key="10">
    <source>
        <dbReference type="Proteomes" id="UP000245506"/>
    </source>
</evidence>
<comment type="similarity">
    <text evidence="2">Belongs to the outer membrane factor (OMF) (TC 1.B.17) family.</text>
</comment>
<dbReference type="InterPro" id="IPR010130">
    <property type="entry name" value="T1SS_OMP_TolC"/>
</dbReference>
<keyword evidence="10" id="KW-1185">Reference proteome</keyword>
<dbReference type="Proteomes" id="UP000245506">
    <property type="component" value="Unassembled WGS sequence"/>
</dbReference>
<protein>
    <submittedName>
        <fullName evidence="9">Type I secretion protein TolC</fullName>
    </submittedName>
</protein>
<evidence type="ECO:0000313" key="9">
    <source>
        <dbReference type="EMBL" id="PWQ94473.1"/>
    </source>
</evidence>
<keyword evidence="7" id="KW-0998">Cell outer membrane</keyword>
<evidence type="ECO:0000256" key="3">
    <source>
        <dbReference type="ARBA" id="ARBA00022448"/>
    </source>
</evidence>
<evidence type="ECO:0000256" key="8">
    <source>
        <dbReference type="SAM" id="SignalP"/>
    </source>
</evidence>
<dbReference type="NCBIfam" id="TIGR01844">
    <property type="entry name" value="type_I_sec_TolC"/>
    <property type="match status" value="1"/>
</dbReference>
<dbReference type="Pfam" id="PF02321">
    <property type="entry name" value="OEP"/>
    <property type="match status" value="2"/>
</dbReference>
<dbReference type="GO" id="GO:0015562">
    <property type="term" value="F:efflux transmembrane transporter activity"/>
    <property type="evidence" value="ECO:0007669"/>
    <property type="project" value="InterPro"/>
</dbReference>
<feature type="signal peptide" evidence="8">
    <location>
        <begin position="1"/>
        <end position="26"/>
    </location>
</feature>
<keyword evidence="6" id="KW-0472">Membrane</keyword>
<dbReference type="InterPro" id="IPR003423">
    <property type="entry name" value="OMP_efflux"/>
</dbReference>
<gene>
    <name evidence="9" type="ORF">DKT75_14325</name>
</gene>
<dbReference type="AlphaFoldDB" id="A0A317CAW9"/>
<dbReference type="InterPro" id="IPR051906">
    <property type="entry name" value="TolC-like"/>
</dbReference>